<organism evidence="2 3">
    <name type="scientific">OM182 bacterium BACL3 MAG-120920-bin41</name>
    <dbReference type="NCBI Taxonomy" id="1655580"/>
    <lineage>
        <taxon>Bacteria</taxon>
        <taxon>Pseudomonadati</taxon>
        <taxon>Pseudomonadota</taxon>
        <taxon>Gammaproteobacteria</taxon>
        <taxon>OMG group</taxon>
        <taxon>OM182 clade</taxon>
    </lineage>
</organism>
<feature type="signal peptide" evidence="1">
    <location>
        <begin position="1"/>
        <end position="20"/>
    </location>
</feature>
<reference evidence="2 3" key="1">
    <citation type="submission" date="2015-10" db="EMBL/GenBank/DDBJ databases">
        <title>Metagenome-Assembled Genomes uncover a global brackish microbiome.</title>
        <authorList>
            <person name="Hugerth L.W."/>
            <person name="Larsson J."/>
            <person name="Alneberg J."/>
            <person name="Lindh M.V."/>
            <person name="Legrand C."/>
            <person name="Pinhassi J."/>
            <person name="Andersson A.F."/>
        </authorList>
    </citation>
    <scope>NUCLEOTIDE SEQUENCE [LARGE SCALE GENOMIC DNA]</scope>
    <source>
        <strain evidence="2">BACL4 MAG-120920-bin41</strain>
    </source>
</reference>
<accession>A0A0R2SXQ0</accession>
<protein>
    <recommendedName>
        <fullName evidence="4">SMP-30/Gluconolactonase/LRE-like region domain-containing protein</fullName>
    </recommendedName>
</protein>
<dbReference type="InterPro" id="IPR011042">
    <property type="entry name" value="6-blade_b-propeller_TolB-like"/>
</dbReference>
<dbReference type="Gene3D" id="2.120.10.30">
    <property type="entry name" value="TolB, C-terminal domain"/>
    <property type="match status" value="1"/>
</dbReference>
<sequence length="342" mass="35840">MKFFASNMLAAFGVSLFVSAHSVAAEPSNACAADSGISYVCGLMNAEDLLSVGDSGLIITSGMTGEGVNGHLYLIDTRDNSWHDLASAPNFSQDFDSVSYSSCPGLFDVTNFSAHGLALRETGADVFDLYITSHGGREAIEIFDLSLAGGDAKLTWRGCVPLDESIMHNSVAILADGGFATTQFMEWERGIAASVTGLVKGGVVIWRPGSEPSVLAGSELAGPNGIVVSDDNRYLYVAALGTRELVRFDLSQEPVASDSVALDIILDNIRWGESGKLLTAGGNAGGNGWSVVEVDAASLEATRIGGMDGDAALQRVSSALQVGDQIWVGTYSGDRVGYFTRD</sequence>
<dbReference type="EMBL" id="LIBE01000315">
    <property type="protein sequence ID" value="KRO80031.1"/>
    <property type="molecule type" value="Genomic_DNA"/>
</dbReference>
<keyword evidence="1" id="KW-0732">Signal</keyword>
<evidence type="ECO:0008006" key="4">
    <source>
        <dbReference type="Google" id="ProtNLM"/>
    </source>
</evidence>
<dbReference type="AlphaFoldDB" id="A0A0R2SXQ0"/>
<evidence type="ECO:0000256" key="1">
    <source>
        <dbReference type="SAM" id="SignalP"/>
    </source>
</evidence>
<dbReference type="InterPro" id="IPR051288">
    <property type="entry name" value="Serum_paraoxonase/arylesterase"/>
</dbReference>
<dbReference type="SUPFAM" id="SSF63829">
    <property type="entry name" value="Calcium-dependent phosphotriesterase"/>
    <property type="match status" value="1"/>
</dbReference>
<dbReference type="Proteomes" id="UP000051547">
    <property type="component" value="Unassembled WGS sequence"/>
</dbReference>
<evidence type="ECO:0000313" key="3">
    <source>
        <dbReference type="Proteomes" id="UP000051547"/>
    </source>
</evidence>
<evidence type="ECO:0000313" key="2">
    <source>
        <dbReference type="EMBL" id="KRO80031.1"/>
    </source>
</evidence>
<proteinExistence type="predicted"/>
<gene>
    <name evidence="2" type="ORF">ABR72_05755</name>
</gene>
<dbReference type="PANTHER" id="PTHR11799:SF12">
    <property type="entry name" value="PARAOXONASE-RELATED"/>
    <property type="match status" value="1"/>
</dbReference>
<feature type="chain" id="PRO_5006587020" description="SMP-30/Gluconolactonase/LRE-like region domain-containing protein" evidence="1">
    <location>
        <begin position="21"/>
        <end position="342"/>
    </location>
</feature>
<name>A0A0R2SXQ0_9GAMM</name>
<dbReference type="PANTHER" id="PTHR11799">
    <property type="entry name" value="PARAOXONASE"/>
    <property type="match status" value="1"/>
</dbReference>
<comment type="caution">
    <text evidence="2">The sequence shown here is derived from an EMBL/GenBank/DDBJ whole genome shotgun (WGS) entry which is preliminary data.</text>
</comment>